<sequence>MSMITRKEMADMYGVSYSTIRRYLKAIGIDNPRRISPKEMKQFVEHYGEPDGWE</sequence>
<reference evidence="3 4" key="1">
    <citation type="submission" date="2024-04" db="EMBL/GenBank/DDBJ databases">
        <title>Novel genus in family Flammeovirgaceae.</title>
        <authorList>
            <person name="Nguyen T.H."/>
            <person name="Vuong T.Q."/>
            <person name="Le H."/>
            <person name="Kim S.-G."/>
        </authorList>
    </citation>
    <scope>NUCLEOTIDE SEQUENCE [LARGE SCALE GENOMIC DNA]</scope>
    <source>
        <strain evidence="3 4">JCM 23209</strain>
    </source>
</reference>
<dbReference type="InterPro" id="IPR001387">
    <property type="entry name" value="Cro/C1-type_HTH"/>
</dbReference>
<dbReference type="EMBL" id="JBDKWZ010000004">
    <property type="protein sequence ID" value="MEN7547815.1"/>
    <property type="molecule type" value="Genomic_DNA"/>
</dbReference>
<accession>A0AAW9SFM3</accession>
<evidence type="ECO:0000313" key="3">
    <source>
        <dbReference type="EMBL" id="MEN7551866.1"/>
    </source>
</evidence>
<dbReference type="InterPro" id="IPR009061">
    <property type="entry name" value="DNA-bd_dom_put_sf"/>
</dbReference>
<dbReference type="AlphaFoldDB" id="A0AAW9SFM3"/>
<dbReference type="Proteomes" id="UP001403385">
    <property type="component" value="Unassembled WGS sequence"/>
</dbReference>
<name>A0AAW9SFM3_9BACT</name>
<dbReference type="CDD" id="cd00093">
    <property type="entry name" value="HTH_XRE"/>
    <property type="match status" value="1"/>
</dbReference>
<protein>
    <submittedName>
        <fullName evidence="3">Helix-turn-helix domain-containing protein</fullName>
    </submittedName>
</protein>
<evidence type="ECO:0000313" key="2">
    <source>
        <dbReference type="EMBL" id="MEN7547847.1"/>
    </source>
</evidence>
<proteinExistence type="predicted"/>
<dbReference type="Gene3D" id="1.10.10.60">
    <property type="entry name" value="Homeodomain-like"/>
    <property type="match status" value="1"/>
</dbReference>
<comment type="caution">
    <text evidence="3">The sequence shown here is derived from an EMBL/GenBank/DDBJ whole genome shotgun (WGS) entry which is preliminary data.</text>
</comment>
<evidence type="ECO:0000313" key="4">
    <source>
        <dbReference type="Proteomes" id="UP001403385"/>
    </source>
</evidence>
<dbReference type="EMBL" id="JBDKWZ010000004">
    <property type="protein sequence ID" value="MEN7547847.1"/>
    <property type="molecule type" value="Genomic_DNA"/>
</dbReference>
<dbReference type="SUPFAM" id="SSF46955">
    <property type="entry name" value="Putative DNA-binding domain"/>
    <property type="match status" value="1"/>
</dbReference>
<dbReference type="RefSeq" id="WP_346820603.1">
    <property type="nucleotide sequence ID" value="NZ_JBDKWZ010000004.1"/>
</dbReference>
<dbReference type="EMBL" id="JBDKWZ010000028">
    <property type="protein sequence ID" value="MEN7551866.1"/>
    <property type="molecule type" value="Genomic_DNA"/>
</dbReference>
<organism evidence="3 4">
    <name type="scientific">Rapidithrix thailandica</name>
    <dbReference type="NCBI Taxonomy" id="413964"/>
    <lineage>
        <taxon>Bacteria</taxon>
        <taxon>Pseudomonadati</taxon>
        <taxon>Bacteroidota</taxon>
        <taxon>Cytophagia</taxon>
        <taxon>Cytophagales</taxon>
        <taxon>Flammeovirgaceae</taxon>
        <taxon>Rapidithrix</taxon>
    </lineage>
</organism>
<gene>
    <name evidence="1" type="ORF">AAG747_07840</name>
    <name evidence="2" type="ORF">AAG747_08000</name>
    <name evidence="3" type="ORF">AAG747_28375</name>
</gene>
<evidence type="ECO:0000313" key="1">
    <source>
        <dbReference type="EMBL" id="MEN7547815.1"/>
    </source>
</evidence>
<keyword evidence="4" id="KW-1185">Reference proteome</keyword>